<dbReference type="InterPro" id="IPR011250">
    <property type="entry name" value="OMP/PagP_B-barrel"/>
</dbReference>
<evidence type="ECO:0000313" key="3">
    <source>
        <dbReference type="Proteomes" id="UP000075544"/>
    </source>
</evidence>
<evidence type="ECO:0000256" key="1">
    <source>
        <dbReference type="SAM" id="SignalP"/>
    </source>
</evidence>
<reference evidence="2 3" key="1">
    <citation type="journal article" date="2016" name="Sci. Rep.">
        <title>Genomic and phenotypic characterization of the species Acinetobacter venetianus.</title>
        <authorList>
            <person name="Fondi M."/>
            <person name="Maida I."/>
            <person name="Perrin E."/>
            <person name="Orlandini V."/>
            <person name="La Torre L."/>
            <person name="Bosi E."/>
            <person name="Negroni A."/>
            <person name="Zanaroli G."/>
            <person name="Fava F."/>
            <person name="Decorosi F."/>
            <person name="Giovannetti L."/>
            <person name="Viti C."/>
            <person name="Vaneechoutte M."/>
            <person name="Dijkshoorn L."/>
            <person name="Fani R."/>
        </authorList>
    </citation>
    <scope>NUCLEOTIDE SEQUENCE [LARGE SCALE GENOMIC DNA]</scope>
    <source>
        <strain evidence="2 3">LUH13518</strain>
    </source>
</reference>
<dbReference type="AlphaFoldDB" id="A0A150I0Y4"/>
<evidence type="ECO:0000313" key="2">
    <source>
        <dbReference type="EMBL" id="KXZ73269.1"/>
    </source>
</evidence>
<dbReference type="EMBL" id="JRHX01000005">
    <property type="protein sequence ID" value="KXZ73269.1"/>
    <property type="molecule type" value="Genomic_DNA"/>
</dbReference>
<sequence>MKALRVMLAAGALTAIAGTAFAADEQVVKESVYAFPSYLDPVSVRAEVGTTGYGGAISYRVNPYVALSLGYNGGDISWSDSLKVDGTKYDMDMDNKNAYLNAEIYPWGANENAFARALYVAAGVGYLDNSYDLKKSVSNSNDTIKIDGSNYYAPGGSGSVKGHLNYDNQLAPYLGFGLNTPVYKNIGVFGEVGAYYTGNPTVDLKSEGLVKVGGVESGQSAADREADKIANKSKYEWMPVAKVGVNFKF</sequence>
<dbReference type="PATRIC" id="fig|52133.19.peg.46"/>
<dbReference type="SUPFAM" id="SSF56925">
    <property type="entry name" value="OMPA-like"/>
    <property type="match status" value="1"/>
</dbReference>
<dbReference type="Proteomes" id="UP000075544">
    <property type="component" value="Unassembled WGS sequence"/>
</dbReference>
<feature type="signal peptide" evidence="1">
    <location>
        <begin position="1"/>
        <end position="22"/>
    </location>
</feature>
<protein>
    <submittedName>
        <fullName evidence="2">Uncharacterized protein</fullName>
    </submittedName>
</protein>
<proteinExistence type="predicted"/>
<name>A0A150I0Y4_9GAMM</name>
<feature type="chain" id="PRO_5007563184" evidence="1">
    <location>
        <begin position="23"/>
        <end position="249"/>
    </location>
</feature>
<organism evidence="2 3">
    <name type="scientific">Acinetobacter venetianus</name>
    <dbReference type="NCBI Taxonomy" id="52133"/>
    <lineage>
        <taxon>Bacteria</taxon>
        <taxon>Pseudomonadati</taxon>
        <taxon>Pseudomonadota</taxon>
        <taxon>Gammaproteobacteria</taxon>
        <taxon>Moraxellales</taxon>
        <taxon>Moraxellaceae</taxon>
        <taxon>Acinetobacter</taxon>
    </lineage>
</organism>
<dbReference type="RefSeq" id="WP_019384055.1">
    <property type="nucleotide sequence ID" value="NZ_JRHX01000005.1"/>
</dbReference>
<dbReference type="Gene3D" id="2.40.160.170">
    <property type="match status" value="1"/>
</dbReference>
<comment type="caution">
    <text evidence="2">The sequence shown here is derived from an EMBL/GenBank/DDBJ whole genome shotgun (WGS) entry which is preliminary data.</text>
</comment>
<keyword evidence="1" id="KW-0732">Signal</keyword>
<gene>
    <name evidence="2" type="ORF">AVENLUH13518_00043</name>
</gene>
<dbReference type="SMR" id="A0A150I0Y4"/>
<accession>A0A150I0Y4</accession>
<dbReference type="NCBIfam" id="NF038067">
    <property type="entry name" value="OMP_CarO"/>
    <property type="match status" value="1"/>
</dbReference>
<dbReference type="InterPro" id="IPR049853">
    <property type="entry name" value="CarO_OMP"/>
</dbReference>